<dbReference type="Proteomes" id="UP001054945">
    <property type="component" value="Unassembled WGS sequence"/>
</dbReference>
<accession>A0AAV4M6T7</accession>
<sequence>RMRCKLQVPNHHQTTIDLSPPPCNSNGASMGLRVANVCY</sequence>
<gene>
    <name evidence="2" type="ORF">CEXT_185491</name>
</gene>
<feature type="region of interest" description="Disordered" evidence="1">
    <location>
        <begin position="1"/>
        <end position="20"/>
    </location>
</feature>
<evidence type="ECO:0000313" key="2">
    <source>
        <dbReference type="EMBL" id="GIX67550.1"/>
    </source>
</evidence>
<proteinExistence type="predicted"/>
<evidence type="ECO:0000256" key="1">
    <source>
        <dbReference type="SAM" id="MobiDB-lite"/>
    </source>
</evidence>
<name>A0AAV4M6T7_CAEEX</name>
<feature type="non-terminal residue" evidence="2">
    <location>
        <position position="1"/>
    </location>
</feature>
<comment type="caution">
    <text evidence="2">The sequence shown here is derived from an EMBL/GenBank/DDBJ whole genome shotgun (WGS) entry which is preliminary data.</text>
</comment>
<dbReference type="EMBL" id="BPLR01019413">
    <property type="protein sequence ID" value="GIX67550.1"/>
    <property type="molecule type" value="Genomic_DNA"/>
</dbReference>
<evidence type="ECO:0000313" key="3">
    <source>
        <dbReference type="Proteomes" id="UP001054945"/>
    </source>
</evidence>
<protein>
    <submittedName>
        <fullName evidence="2">Uncharacterized protein</fullName>
    </submittedName>
</protein>
<keyword evidence="3" id="KW-1185">Reference proteome</keyword>
<dbReference type="AlphaFoldDB" id="A0AAV4M6T7"/>
<reference evidence="2 3" key="1">
    <citation type="submission" date="2021-06" db="EMBL/GenBank/DDBJ databases">
        <title>Caerostris extrusa draft genome.</title>
        <authorList>
            <person name="Kono N."/>
            <person name="Arakawa K."/>
        </authorList>
    </citation>
    <scope>NUCLEOTIDE SEQUENCE [LARGE SCALE GENOMIC DNA]</scope>
</reference>
<organism evidence="2 3">
    <name type="scientific">Caerostris extrusa</name>
    <name type="common">Bark spider</name>
    <name type="synonym">Caerostris bankana</name>
    <dbReference type="NCBI Taxonomy" id="172846"/>
    <lineage>
        <taxon>Eukaryota</taxon>
        <taxon>Metazoa</taxon>
        <taxon>Ecdysozoa</taxon>
        <taxon>Arthropoda</taxon>
        <taxon>Chelicerata</taxon>
        <taxon>Arachnida</taxon>
        <taxon>Araneae</taxon>
        <taxon>Araneomorphae</taxon>
        <taxon>Entelegynae</taxon>
        <taxon>Araneoidea</taxon>
        <taxon>Araneidae</taxon>
        <taxon>Caerostris</taxon>
    </lineage>
</organism>